<feature type="region of interest" description="Disordered" evidence="1">
    <location>
        <begin position="156"/>
        <end position="175"/>
    </location>
</feature>
<feature type="domain" description="Aftiphilin clathrin-binding box" evidence="2">
    <location>
        <begin position="279"/>
        <end position="346"/>
    </location>
</feature>
<feature type="region of interest" description="Disordered" evidence="1">
    <location>
        <begin position="1"/>
        <end position="151"/>
    </location>
</feature>
<sequence>MSNIIPPMVSSSPPPMDDTMEEDEDDEFGDFATAEDTDAPSTPAMLPTLNNTFWREEHETKQNAMCNGNLVDEDEEEVDRKEVEITVVGQDNTSQDSVVSGTTDSGLCSASQNSEGASPSPVIGSSPSPVIPDREESSGSDETLVKSIDIDTRTYNETVTAESIPSSDNNDGGSEVSKHLYEELDEFGDFESVPTVHDDDFEDFESASFQDHCSVPADKNEGTKSANDEEMSNVSFDKLEQENGWFAHKLETVVTSLFPPSSTNLLDVDVSLLDKRLTALWVKLKDVEASHALSYQWAGSTANKCLLMALGIDSRNILFGARWNTSVPRFAANLGFSPLEPVRANRSPPAPVPVVPEQEGVVPAAQFDWNGSGLVNPLDCANSALLDLDYLNTLDNLTSSSSSPLSASNMAASGWRNSSSEYHLLHVCSSVYQQREEEEAALQDDITMVVKILRMEPMKIFSPLLGLKGVGCWLRMEVFPLKLTQESEQSSEGPSNVVQGILAGTTSEMSSSNELVQRILATNQSTPAPRSREGLSAEAVKVLDELPDLSFLQAKLLMFPVRGTSP</sequence>
<evidence type="ECO:0000256" key="1">
    <source>
        <dbReference type="SAM" id="MobiDB-lite"/>
    </source>
</evidence>
<proteinExistence type="predicted"/>
<dbReference type="InterPro" id="IPR046359">
    <property type="entry name" value="Aftin-like"/>
</dbReference>
<protein>
    <recommendedName>
        <fullName evidence="2">Aftiphilin clathrin-binding box domain-containing protein</fullName>
    </recommendedName>
</protein>
<dbReference type="AlphaFoldDB" id="A0AAD7ZMK7"/>
<dbReference type="GO" id="GO:0030276">
    <property type="term" value="F:clathrin binding"/>
    <property type="evidence" value="ECO:0007669"/>
    <property type="project" value="InterPro"/>
</dbReference>
<evidence type="ECO:0000259" key="2">
    <source>
        <dbReference type="Pfam" id="PF15045"/>
    </source>
</evidence>
<evidence type="ECO:0000313" key="4">
    <source>
        <dbReference type="Proteomes" id="UP001233999"/>
    </source>
</evidence>
<dbReference type="EMBL" id="JASPKZ010007730">
    <property type="protein sequence ID" value="KAJ9582842.1"/>
    <property type="molecule type" value="Genomic_DNA"/>
</dbReference>
<comment type="caution">
    <text evidence="3">The sequence shown here is derived from an EMBL/GenBank/DDBJ whole genome shotgun (WGS) entry which is preliminary data.</text>
</comment>
<feature type="compositionally biased region" description="Low complexity" evidence="1">
    <location>
        <begin position="1"/>
        <end position="11"/>
    </location>
</feature>
<dbReference type="PANTHER" id="PTHR16156:SF10">
    <property type="entry name" value="AFTIPHILIN-RELATED"/>
    <property type="match status" value="1"/>
</dbReference>
<organism evidence="3 4">
    <name type="scientific">Diploptera punctata</name>
    <name type="common">Pacific beetle cockroach</name>
    <dbReference type="NCBI Taxonomy" id="6984"/>
    <lineage>
        <taxon>Eukaryota</taxon>
        <taxon>Metazoa</taxon>
        <taxon>Ecdysozoa</taxon>
        <taxon>Arthropoda</taxon>
        <taxon>Hexapoda</taxon>
        <taxon>Insecta</taxon>
        <taxon>Pterygota</taxon>
        <taxon>Neoptera</taxon>
        <taxon>Polyneoptera</taxon>
        <taxon>Dictyoptera</taxon>
        <taxon>Blattodea</taxon>
        <taxon>Blaberoidea</taxon>
        <taxon>Blaberidae</taxon>
        <taxon>Diplopterinae</taxon>
        <taxon>Diploptera</taxon>
    </lineage>
</organism>
<dbReference type="PANTHER" id="PTHR16156">
    <property type="entry name" value="AFTIPHILIN A-RELATED"/>
    <property type="match status" value="1"/>
</dbReference>
<feature type="compositionally biased region" description="Polar residues" evidence="1">
    <location>
        <begin position="89"/>
        <end position="117"/>
    </location>
</feature>
<dbReference type="GO" id="GO:0030121">
    <property type="term" value="C:AP-1 adaptor complex"/>
    <property type="evidence" value="ECO:0007669"/>
    <property type="project" value="TreeGrafter"/>
</dbReference>
<dbReference type="Proteomes" id="UP001233999">
    <property type="component" value="Unassembled WGS sequence"/>
</dbReference>
<keyword evidence="4" id="KW-1185">Reference proteome</keyword>
<gene>
    <name evidence="3" type="ORF">L9F63_022801</name>
</gene>
<feature type="compositionally biased region" description="Acidic residues" evidence="1">
    <location>
        <begin position="18"/>
        <end position="38"/>
    </location>
</feature>
<accession>A0AAD7ZMK7</accession>
<reference evidence="3" key="1">
    <citation type="journal article" date="2023" name="IScience">
        <title>Live-bearing cockroach genome reveals convergent evolutionary mechanisms linked to viviparity in insects and beyond.</title>
        <authorList>
            <person name="Fouks B."/>
            <person name="Harrison M.C."/>
            <person name="Mikhailova A.A."/>
            <person name="Marchal E."/>
            <person name="English S."/>
            <person name="Carruthers M."/>
            <person name="Jennings E.C."/>
            <person name="Chiamaka E.L."/>
            <person name="Frigard R.A."/>
            <person name="Pippel M."/>
            <person name="Attardo G.M."/>
            <person name="Benoit J.B."/>
            <person name="Bornberg-Bauer E."/>
            <person name="Tobe S.S."/>
        </authorList>
    </citation>
    <scope>NUCLEOTIDE SEQUENCE</scope>
    <source>
        <strain evidence="3">Stay&amp;Tobe</strain>
    </source>
</reference>
<reference evidence="3" key="2">
    <citation type="submission" date="2023-05" db="EMBL/GenBank/DDBJ databases">
        <authorList>
            <person name="Fouks B."/>
        </authorList>
    </citation>
    <scope>NUCLEOTIDE SEQUENCE</scope>
    <source>
        <strain evidence="3">Stay&amp;Tobe</strain>
        <tissue evidence="3">Testes</tissue>
    </source>
</reference>
<feature type="compositionally biased region" description="Low complexity" evidence="1">
    <location>
        <begin position="118"/>
        <end position="128"/>
    </location>
</feature>
<dbReference type="GO" id="GO:0032588">
    <property type="term" value="C:trans-Golgi network membrane"/>
    <property type="evidence" value="ECO:0007669"/>
    <property type="project" value="InterPro"/>
</dbReference>
<dbReference type="InterPro" id="IPR029205">
    <property type="entry name" value="Clathrin-bd"/>
</dbReference>
<name>A0AAD7ZMK7_DIPPU</name>
<dbReference type="Pfam" id="PF15045">
    <property type="entry name" value="Clathrin_bdg"/>
    <property type="match status" value="1"/>
</dbReference>
<feature type="compositionally biased region" description="Polar residues" evidence="1">
    <location>
        <begin position="156"/>
        <end position="172"/>
    </location>
</feature>
<evidence type="ECO:0000313" key="3">
    <source>
        <dbReference type="EMBL" id="KAJ9582842.1"/>
    </source>
</evidence>